<evidence type="ECO:0000256" key="2">
    <source>
        <dbReference type="SAM" id="Phobius"/>
    </source>
</evidence>
<accession>A0A7S3P8R6</accession>
<proteinExistence type="predicted"/>
<feature type="region of interest" description="Disordered" evidence="1">
    <location>
        <begin position="82"/>
        <end position="155"/>
    </location>
</feature>
<feature type="compositionally biased region" description="Polar residues" evidence="1">
    <location>
        <begin position="82"/>
        <end position="105"/>
    </location>
</feature>
<dbReference type="AlphaFoldDB" id="A0A7S3P8R6"/>
<gene>
    <name evidence="3" type="ORF">ACOF00016_LOCUS17253</name>
</gene>
<sequence>MKQVENEPSGPDTVGPALPRVLPSSNNATEDFIDIFDHDDEPSGIYTFEDNDEDSFVYGSTTIDDVIKAVKFSSDSVIGTGTLVSVKSPTPSDEKTQTLSRSVSAVPSDGKPNGHSSLSLPTGEVEESPTKDSPKHLTRTGHISTPPSLAETEEGRGCVLNVNVPDDGVSMVSSLASTGEHSFMPGRMPPFILQNIGKETPLDANQKKGTARQEAEATSILSGTYESIVQRLQNRDKSRPIQSYISSVPKTTYGVENPVNGPALLHDTDDQSGKVTIAETPDGTDEHSPSEYTDATKMVVVGVGSDSSTARDDSISTNFALSQKLKYHDVSESLLLSRGFRRLVCGFGILILMCILMAIVGTVLIRSEDEVPSQTLVDPDMFLRASSTQVNPPEELDASLSSTAENIAIEASGTSPTPPMSPDYATDTTDSPPTSFPTPPMSPGNATDTTDTDYVTNTTDTPPMSAVSPTSDSLPGVFTIDCKDDPDISFTVGKNEGTCQWLSDQSASEKIKLCESGEEPREACPVTCHNCPLRF</sequence>
<evidence type="ECO:0000256" key="1">
    <source>
        <dbReference type="SAM" id="MobiDB-lite"/>
    </source>
</evidence>
<feature type="compositionally biased region" description="Low complexity" evidence="1">
    <location>
        <begin position="422"/>
        <end position="433"/>
    </location>
</feature>
<organism evidence="3">
    <name type="scientific">Amphora coffeiformis</name>
    <dbReference type="NCBI Taxonomy" id="265554"/>
    <lineage>
        <taxon>Eukaryota</taxon>
        <taxon>Sar</taxon>
        <taxon>Stramenopiles</taxon>
        <taxon>Ochrophyta</taxon>
        <taxon>Bacillariophyta</taxon>
        <taxon>Bacillariophyceae</taxon>
        <taxon>Bacillariophycidae</taxon>
        <taxon>Thalassiophysales</taxon>
        <taxon>Catenulaceae</taxon>
        <taxon>Amphora</taxon>
    </lineage>
</organism>
<keyword evidence="2" id="KW-0472">Membrane</keyword>
<evidence type="ECO:0000313" key="3">
    <source>
        <dbReference type="EMBL" id="CAE0420508.1"/>
    </source>
</evidence>
<name>A0A7S3P8R6_9STRA</name>
<keyword evidence="2" id="KW-0812">Transmembrane</keyword>
<feature type="region of interest" description="Disordered" evidence="1">
    <location>
        <begin position="410"/>
        <end position="452"/>
    </location>
</feature>
<reference evidence="3" key="1">
    <citation type="submission" date="2021-01" db="EMBL/GenBank/DDBJ databases">
        <authorList>
            <person name="Corre E."/>
            <person name="Pelletier E."/>
            <person name="Niang G."/>
            <person name="Scheremetjew M."/>
            <person name="Finn R."/>
            <person name="Kale V."/>
            <person name="Holt S."/>
            <person name="Cochrane G."/>
            <person name="Meng A."/>
            <person name="Brown T."/>
            <person name="Cohen L."/>
        </authorList>
    </citation>
    <scope>NUCLEOTIDE SEQUENCE</scope>
    <source>
        <strain evidence="3">CCMP127</strain>
    </source>
</reference>
<evidence type="ECO:0008006" key="4">
    <source>
        <dbReference type="Google" id="ProtNLM"/>
    </source>
</evidence>
<dbReference type="EMBL" id="HBIM01023323">
    <property type="protein sequence ID" value="CAE0420508.1"/>
    <property type="molecule type" value="Transcribed_RNA"/>
</dbReference>
<feature type="region of interest" description="Disordered" evidence="1">
    <location>
        <begin position="1"/>
        <end position="26"/>
    </location>
</feature>
<feature type="transmembrane region" description="Helical" evidence="2">
    <location>
        <begin position="343"/>
        <end position="365"/>
    </location>
</feature>
<keyword evidence="2" id="KW-1133">Transmembrane helix</keyword>
<protein>
    <recommendedName>
        <fullName evidence="4">ShKT domain-containing protein</fullName>
    </recommendedName>
</protein>